<dbReference type="AlphaFoldDB" id="A0A511D7V8"/>
<sequence>MTAWSIAAVEDAVTVSQFEALPLISHGRCGGESPTRRPGRAGAASGGGGRDRDQEDRIFQKMGPTGSLKSPRATKYPSSFTVMGRCGSGRAAGPEIGFAESVIRNFE</sequence>
<name>A0A511D7V8_9PSEU</name>
<keyword evidence="3" id="KW-1185">Reference proteome</keyword>
<organism evidence="2 3">
    <name type="scientific">Pseudonocardia asaccharolytica DSM 44247 = NBRC 16224</name>
    <dbReference type="NCBI Taxonomy" id="1123024"/>
    <lineage>
        <taxon>Bacteria</taxon>
        <taxon>Bacillati</taxon>
        <taxon>Actinomycetota</taxon>
        <taxon>Actinomycetes</taxon>
        <taxon>Pseudonocardiales</taxon>
        <taxon>Pseudonocardiaceae</taxon>
        <taxon>Pseudonocardia</taxon>
    </lineage>
</organism>
<evidence type="ECO:0000313" key="3">
    <source>
        <dbReference type="Proteomes" id="UP000321328"/>
    </source>
</evidence>
<reference evidence="2 3" key="1">
    <citation type="submission" date="2019-07" db="EMBL/GenBank/DDBJ databases">
        <title>Whole genome shotgun sequence of Pseudonocardia asaccharolytica NBRC 16224.</title>
        <authorList>
            <person name="Hosoyama A."/>
            <person name="Uohara A."/>
            <person name="Ohji S."/>
            <person name="Ichikawa N."/>
        </authorList>
    </citation>
    <scope>NUCLEOTIDE SEQUENCE [LARGE SCALE GENOMIC DNA]</scope>
    <source>
        <strain evidence="2 3">NBRC 16224</strain>
    </source>
</reference>
<dbReference type="Proteomes" id="UP000321328">
    <property type="component" value="Unassembled WGS sequence"/>
</dbReference>
<comment type="caution">
    <text evidence="2">The sequence shown here is derived from an EMBL/GenBank/DDBJ whole genome shotgun (WGS) entry which is preliminary data.</text>
</comment>
<protein>
    <submittedName>
        <fullName evidence="2">Uncharacterized protein</fullName>
    </submittedName>
</protein>
<evidence type="ECO:0000313" key="2">
    <source>
        <dbReference type="EMBL" id="GEL19018.1"/>
    </source>
</evidence>
<gene>
    <name evidence="2" type="ORF">PA7_28550</name>
</gene>
<feature type="region of interest" description="Disordered" evidence="1">
    <location>
        <begin position="26"/>
        <end position="75"/>
    </location>
</feature>
<dbReference type="EMBL" id="BJVI01000029">
    <property type="protein sequence ID" value="GEL19018.1"/>
    <property type="molecule type" value="Genomic_DNA"/>
</dbReference>
<accession>A0A511D7V8</accession>
<feature type="compositionally biased region" description="Basic and acidic residues" evidence="1">
    <location>
        <begin position="49"/>
        <end position="59"/>
    </location>
</feature>
<proteinExistence type="predicted"/>
<evidence type="ECO:0000256" key="1">
    <source>
        <dbReference type="SAM" id="MobiDB-lite"/>
    </source>
</evidence>